<dbReference type="PROSITE" id="PS51914">
    <property type="entry name" value="MRH"/>
    <property type="match status" value="1"/>
</dbReference>
<dbReference type="GO" id="GO:0006491">
    <property type="term" value="P:N-glycan processing"/>
    <property type="evidence" value="ECO:0007669"/>
    <property type="project" value="TreeGrafter"/>
</dbReference>
<keyword evidence="10" id="KW-1185">Reference proteome</keyword>
<proteinExistence type="predicted"/>
<keyword evidence="3" id="KW-0256">Endoplasmic reticulum</keyword>
<dbReference type="InterPro" id="IPR028146">
    <property type="entry name" value="PRKCSH_N"/>
</dbReference>
<reference evidence="9" key="1">
    <citation type="submission" date="2021-04" db="EMBL/GenBank/DDBJ databases">
        <authorList>
            <person name="Chebbi M.A.C M."/>
        </authorList>
    </citation>
    <scope>NUCLEOTIDE SEQUENCE</scope>
</reference>
<dbReference type="Gene3D" id="2.70.130.10">
    <property type="entry name" value="Mannose-6-phosphate receptor binding domain"/>
    <property type="match status" value="1"/>
</dbReference>
<feature type="signal peptide" evidence="7">
    <location>
        <begin position="1"/>
        <end position="16"/>
    </location>
</feature>
<dbReference type="InterPro" id="IPR044865">
    <property type="entry name" value="MRH_dom"/>
</dbReference>
<dbReference type="PANTHER" id="PTHR12630">
    <property type="entry name" value="N-LINKED OLIGOSACCHARIDE PROCESSING"/>
    <property type="match status" value="1"/>
</dbReference>
<feature type="domain" description="MRH" evidence="8">
    <location>
        <begin position="388"/>
        <end position="489"/>
    </location>
</feature>
<dbReference type="InterPro" id="IPR018247">
    <property type="entry name" value="EF_Hand_1_Ca_BS"/>
</dbReference>
<dbReference type="Pfam" id="PF13015">
    <property type="entry name" value="PRKCSH_1"/>
    <property type="match status" value="1"/>
</dbReference>
<keyword evidence="4" id="KW-1015">Disulfide bond</keyword>
<feature type="compositionally biased region" description="Acidic residues" evidence="6">
    <location>
        <begin position="292"/>
        <end position="313"/>
    </location>
</feature>
<dbReference type="InterPro" id="IPR036607">
    <property type="entry name" value="PRKCSH"/>
</dbReference>
<dbReference type="Pfam" id="PF12999">
    <property type="entry name" value="PRKCSH-like"/>
    <property type="match status" value="1"/>
</dbReference>
<feature type="coiled-coil region" evidence="5">
    <location>
        <begin position="335"/>
        <end position="372"/>
    </location>
</feature>
<keyword evidence="5" id="KW-0175">Coiled coil</keyword>
<feature type="region of interest" description="Disordered" evidence="6">
    <location>
        <begin position="282"/>
        <end position="313"/>
    </location>
</feature>
<dbReference type="PANTHER" id="PTHR12630:SF1">
    <property type="entry name" value="GLUCOSIDASE 2 SUBUNIT BETA"/>
    <property type="match status" value="1"/>
</dbReference>
<evidence type="ECO:0000313" key="9">
    <source>
        <dbReference type="EMBL" id="CAG5104414.1"/>
    </source>
</evidence>
<dbReference type="OrthoDB" id="28322at2759"/>
<feature type="chain" id="PRO_5035166579" description="Glucosidase 2 subunit beta" evidence="7">
    <location>
        <begin position="17"/>
        <end position="500"/>
    </location>
</feature>
<evidence type="ECO:0000256" key="1">
    <source>
        <dbReference type="ARBA" id="ARBA00022387"/>
    </source>
</evidence>
<evidence type="ECO:0000256" key="7">
    <source>
        <dbReference type="SAM" id="SignalP"/>
    </source>
</evidence>
<evidence type="ECO:0000313" key="10">
    <source>
        <dbReference type="Proteomes" id="UP000786811"/>
    </source>
</evidence>
<dbReference type="AlphaFoldDB" id="A0A8J2HPN5"/>
<accession>A0A8J2HPN5</accession>
<protein>
    <recommendedName>
        <fullName evidence="1">Glucosidase 2 subunit beta</fullName>
    </recommendedName>
</protein>
<feature type="region of interest" description="Disordered" evidence="6">
    <location>
        <begin position="201"/>
        <end position="225"/>
    </location>
</feature>
<evidence type="ECO:0000256" key="6">
    <source>
        <dbReference type="SAM" id="MobiDB-lite"/>
    </source>
</evidence>
<evidence type="ECO:0000256" key="4">
    <source>
        <dbReference type="ARBA" id="ARBA00023157"/>
    </source>
</evidence>
<evidence type="ECO:0000256" key="5">
    <source>
        <dbReference type="SAM" id="Coils"/>
    </source>
</evidence>
<dbReference type="InterPro" id="IPR009011">
    <property type="entry name" value="Man6P_isomerase_rcpt-bd_dom_sf"/>
</dbReference>
<dbReference type="SUPFAM" id="SSF50911">
    <property type="entry name" value="Mannose 6-phosphate receptor domain"/>
    <property type="match status" value="1"/>
</dbReference>
<feature type="compositionally biased region" description="Basic and acidic residues" evidence="6">
    <location>
        <begin position="282"/>
        <end position="291"/>
    </location>
</feature>
<sequence>MINYLLFCAISALVLSFELSHVTGTTKLTRIRGIPQSKSPLYNPKKDFSCLDGSRIITFDKVNDDYCDCGDGSDEPGTAACSNGYFFCENAGHTPQYITASRVNDGICDCCDASDEYASPVSCVNNCMELGREARAEAEKAAELVREGSKIRLQLIEEGRKLKGEIGDRLAKLRNDFLEADLIKKEKEVIKNQAVERESAALEKYKPAEPEPTPADQQSEDQQEDVRLREAQEYFKVLDSDESRSVTLDELQSRAIFDRDLNGVVTVEEAMFFLGQDEVEHEMHEEHVQDEHDSDEEDDEDEHDPEAPEDIDHDEEIERQGEVEQITQQPPVQYDEETQALIDEANAAREQYQQAEKAALDLQNEIRSLEAKVERDYGPDVVLASLDGECYQYTDLEYVYSMCLFGRATQSAKSGGSEVSLGHWNDWAGPEHNKYSKAKFDRGLTCWNGPARSTMLELRCGTENKLVSVSEPSRCEYAMVFTTPALCNPDFDNSSVHDEL</sequence>
<dbReference type="InterPro" id="IPR039794">
    <property type="entry name" value="Gtb1-like"/>
</dbReference>
<name>A0A8J2HPN5_COTCN</name>
<evidence type="ECO:0000256" key="3">
    <source>
        <dbReference type="ARBA" id="ARBA00022824"/>
    </source>
</evidence>
<dbReference type="EMBL" id="CAJNRD030001123">
    <property type="protein sequence ID" value="CAG5104414.1"/>
    <property type="molecule type" value="Genomic_DNA"/>
</dbReference>
<dbReference type="GO" id="GO:0017177">
    <property type="term" value="C:glucosidase II complex"/>
    <property type="evidence" value="ECO:0007669"/>
    <property type="project" value="TreeGrafter"/>
</dbReference>
<evidence type="ECO:0000256" key="2">
    <source>
        <dbReference type="ARBA" id="ARBA00022729"/>
    </source>
</evidence>
<evidence type="ECO:0000259" key="8">
    <source>
        <dbReference type="PROSITE" id="PS51914"/>
    </source>
</evidence>
<gene>
    <name evidence="9" type="ORF">HICCMSTLAB_LOCUS11990</name>
</gene>
<comment type="caution">
    <text evidence="9">The sequence shown here is derived from an EMBL/GenBank/DDBJ whole genome shotgun (WGS) entry which is preliminary data.</text>
</comment>
<dbReference type="PROSITE" id="PS00018">
    <property type="entry name" value="EF_HAND_1"/>
    <property type="match status" value="1"/>
</dbReference>
<organism evidence="9 10">
    <name type="scientific">Cotesia congregata</name>
    <name type="common">Parasitoid wasp</name>
    <name type="synonym">Apanteles congregatus</name>
    <dbReference type="NCBI Taxonomy" id="51543"/>
    <lineage>
        <taxon>Eukaryota</taxon>
        <taxon>Metazoa</taxon>
        <taxon>Ecdysozoa</taxon>
        <taxon>Arthropoda</taxon>
        <taxon>Hexapoda</taxon>
        <taxon>Insecta</taxon>
        <taxon>Pterygota</taxon>
        <taxon>Neoptera</taxon>
        <taxon>Endopterygota</taxon>
        <taxon>Hymenoptera</taxon>
        <taxon>Apocrita</taxon>
        <taxon>Ichneumonoidea</taxon>
        <taxon>Braconidae</taxon>
        <taxon>Microgastrinae</taxon>
        <taxon>Cotesia</taxon>
    </lineage>
</organism>
<dbReference type="Proteomes" id="UP000786811">
    <property type="component" value="Unassembled WGS sequence"/>
</dbReference>
<keyword evidence="2 7" id="KW-0732">Signal</keyword>